<dbReference type="PANTHER" id="PTHR46211">
    <property type="entry name" value="GLYCEROPHOSPHORYL DIESTER PHOSPHODIESTERASE"/>
    <property type="match status" value="1"/>
</dbReference>
<evidence type="ECO:0000313" key="3">
    <source>
        <dbReference type="Proteomes" id="UP000597613"/>
    </source>
</evidence>
<dbReference type="Gene3D" id="3.20.20.190">
    <property type="entry name" value="Phosphatidylinositol (PI) phosphodiesterase"/>
    <property type="match status" value="1"/>
</dbReference>
<dbReference type="Pfam" id="PF03009">
    <property type="entry name" value="GDPD"/>
    <property type="match status" value="1"/>
</dbReference>
<evidence type="ECO:0000313" key="2">
    <source>
        <dbReference type="EMBL" id="MBC3941426.1"/>
    </source>
</evidence>
<feature type="domain" description="GP-PDE" evidence="1">
    <location>
        <begin position="30"/>
        <end position="286"/>
    </location>
</feature>
<proteinExistence type="predicted"/>
<organism evidence="2 3">
    <name type="scientific">Sphingomonas albertensis</name>
    <dbReference type="NCBI Taxonomy" id="2762591"/>
    <lineage>
        <taxon>Bacteria</taxon>
        <taxon>Pseudomonadati</taxon>
        <taxon>Pseudomonadota</taxon>
        <taxon>Alphaproteobacteria</taxon>
        <taxon>Sphingomonadales</taxon>
        <taxon>Sphingomonadaceae</taxon>
        <taxon>Sphingomonas</taxon>
    </lineage>
</organism>
<dbReference type="PROSITE" id="PS51704">
    <property type="entry name" value="GP_PDE"/>
    <property type="match status" value="1"/>
</dbReference>
<reference evidence="2 3" key="1">
    <citation type="submission" date="2020-08" db="EMBL/GenBank/DDBJ databases">
        <title>Putative novel bacterial strains isolated from necrotic wheat leaf tissues caused by Xanthomonas translucens.</title>
        <authorList>
            <person name="Tambong J.T."/>
        </authorList>
    </citation>
    <scope>NUCLEOTIDE SEQUENCE [LARGE SCALE GENOMIC DNA]</scope>
    <source>
        <strain evidence="3">DOAB 1063</strain>
    </source>
</reference>
<dbReference type="InterPro" id="IPR030395">
    <property type="entry name" value="GP_PDE_dom"/>
</dbReference>
<dbReference type="EMBL" id="JACONT010000010">
    <property type="protein sequence ID" value="MBC3941426.1"/>
    <property type="molecule type" value="Genomic_DNA"/>
</dbReference>
<dbReference type="Proteomes" id="UP000597613">
    <property type="component" value="Unassembled WGS sequence"/>
</dbReference>
<accession>A0ABR7ALU6</accession>
<dbReference type="RefSeq" id="WP_187503179.1">
    <property type="nucleotide sequence ID" value="NZ_CP162536.1"/>
</dbReference>
<dbReference type="SUPFAM" id="SSF51695">
    <property type="entry name" value="PLC-like phosphodiesterases"/>
    <property type="match status" value="1"/>
</dbReference>
<dbReference type="PANTHER" id="PTHR46211:SF14">
    <property type="entry name" value="GLYCEROPHOSPHODIESTER PHOSPHODIESTERASE"/>
    <property type="match status" value="1"/>
</dbReference>
<name>A0ABR7ALU6_9SPHN</name>
<gene>
    <name evidence="2" type="ORF">H8S47_06970</name>
</gene>
<comment type="caution">
    <text evidence="2">The sequence shown here is derived from an EMBL/GenBank/DDBJ whole genome shotgun (WGS) entry which is preliminary data.</text>
</comment>
<sequence>MLTVTQALSAAGAALLWASLPSSAIALERPLIIAHRGGAALLPENTFPAFDNAISLGIDMIEFDMQVTADDQLIVTHDGTVNASFCAADPAYVGSLGSVRGTSLKVLLKFDCGAKHRDIYPSQKAVLGAHMPALDTLLARYALKKVLFFGETKMPGIGEGEVDPVAFAQLVAAAIRKYGLERRFVLQSSDYRTIDAMHRIDPHVRTCLLTPWQAKSDYLKLARRHHSSCMLLRLQDADAEQVARLRRAGILVFSDVVDDEQGWRDYLTRGVDALFTNDPASLKRFLLRRTQTQLTH</sequence>
<dbReference type="InterPro" id="IPR017946">
    <property type="entry name" value="PLC-like_Pdiesterase_TIM-brl"/>
</dbReference>
<keyword evidence="3" id="KW-1185">Reference proteome</keyword>
<protein>
    <recommendedName>
        <fullName evidence="1">GP-PDE domain-containing protein</fullName>
    </recommendedName>
</protein>
<evidence type="ECO:0000259" key="1">
    <source>
        <dbReference type="PROSITE" id="PS51704"/>
    </source>
</evidence>